<dbReference type="Gene3D" id="3.30.70.260">
    <property type="match status" value="1"/>
</dbReference>
<comment type="caution">
    <text evidence="16">The sequence shown here is derived from an EMBL/GenBank/DDBJ whole genome shotgun (WGS) entry which is preliminary data.</text>
</comment>
<evidence type="ECO:0000256" key="11">
    <source>
        <dbReference type="PIRSR" id="PIRSR000098-1"/>
    </source>
</evidence>
<dbReference type="AlphaFoldDB" id="A0A855MTF9"/>
<comment type="pathway">
    <text evidence="2 13">Amino-acid biosynthesis; L-methionine biosynthesis via de novo pathway; L-homoserine from L-aspartate: step 3/3.</text>
</comment>
<protein>
    <recommendedName>
        <fullName evidence="5 13">Homoserine dehydrogenase</fullName>
        <ecNumber evidence="4 13">1.1.1.3</ecNumber>
    </recommendedName>
</protein>
<organism evidence="16 17">
    <name type="scientific">Petrotoga sibirica DSM 13575</name>
    <dbReference type="NCBI Taxonomy" id="1122956"/>
    <lineage>
        <taxon>Bacteria</taxon>
        <taxon>Thermotogati</taxon>
        <taxon>Thermotogota</taxon>
        <taxon>Thermotogae</taxon>
        <taxon>Petrotogales</taxon>
        <taxon>Petrotogaceae</taxon>
        <taxon>Petrotoga</taxon>
    </lineage>
</organism>
<evidence type="ECO:0000256" key="3">
    <source>
        <dbReference type="ARBA" id="ARBA00006753"/>
    </source>
</evidence>
<dbReference type="PROSITE" id="PS01042">
    <property type="entry name" value="HOMOSER_DHGENASE"/>
    <property type="match status" value="1"/>
</dbReference>
<dbReference type="UniPathway" id="UPA00050">
    <property type="reaction ID" value="UER00063"/>
</dbReference>
<dbReference type="InterPro" id="IPR019811">
    <property type="entry name" value="HDH_CS"/>
</dbReference>
<evidence type="ECO:0000256" key="4">
    <source>
        <dbReference type="ARBA" id="ARBA00013213"/>
    </source>
</evidence>
<evidence type="ECO:0000256" key="5">
    <source>
        <dbReference type="ARBA" id="ARBA00013376"/>
    </source>
</evidence>
<dbReference type="EC" id="1.1.1.3" evidence="4 13"/>
<dbReference type="InterPro" id="IPR005106">
    <property type="entry name" value="Asp/hSer_DH_NAD-bd"/>
</dbReference>
<evidence type="ECO:0000256" key="1">
    <source>
        <dbReference type="ARBA" id="ARBA00005056"/>
    </source>
</evidence>
<accession>A0A855MTF9</accession>
<dbReference type="InterPro" id="IPR016204">
    <property type="entry name" value="HDH"/>
</dbReference>
<name>A0A855MTF9_9BACT</name>
<dbReference type="GO" id="GO:0050661">
    <property type="term" value="F:NADP binding"/>
    <property type="evidence" value="ECO:0007669"/>
    <property type="project" value="InterPro"/>
</dbReference>
<evidence type="ECO:0000256" key="13">
    <source>
        <dbReference type="RuleBase" id="RU000579"/>
    </source>
</evidence>
<evidence type="ECO:0000256" key="10">
    <source>
        <dbReference type="ARBA" id="ARBA00023167"/>
    </source>
</evidence>
<dbReference type="PANTHER" id="PTHR43331">
    <property type="entry name" value="HOMOSERINE DEHYDROGENASE"/>
    <property type="match status" value="1"/>
</dbReference>
<dbReference type="PANTHER" id="PTHR43331:SF1">
    <property type="entry name" value="HOMOSERINE DEHYDROGENASE"/>
    <property type="match status" value="1"/>
</dbReference>
<keyword evidence="8 12" id="KW-0521">NADP</keyword>
<dbReference type="EMBL" id="JAHC01000018">
    <property type="protein sequence ID" value="POZ88540.1"/>
    <property type="molecule type" value="Genomic_DNA"/>
</dbReference>
<dbReference type="InterPro" id="IPR045865">
    <property type="entry name" value="ACT-like_dom_sf"/>
</dbReference>
<dbReference type="Pfam" id="PF00742">
    <property type="entry name" value="Homoserine_dh"/>
    <property type="match status" value="1"/>
</dbReference>
<dbReference type="SUPFAM" id="SSF51735">
    <property type="entry name" value="NAD(P)-binding Rossmann-fold domains"/>
    <property type="match status" value="1"/>
</dbReference>
<keyword evidence="9 13" id="KW-0560">Oxidoreductase</keyword>
<dbReference type="InterPro" id="IPR001342">
    <property type="entry name" value="HDH_cat"/>
</dbReference>
<keyword evidence="6 13" id="KW-0028">Amino-acid biosynthesis</keyword>
<dbReference type="FunFam" id="3.30.360.10:FF:000005">
    <property type="entry name" value="Homoserine dehydrogenase"/>
    <property type="match status" value="1"/>
</dbReference>
<dbReference type="GO" id="GO:0009088">
    <property type="term" value="P:threonine biosynthetic process"/>
    <property type="evidence" value="ECO:0007669"/>
    <property type="project" value="UniProtKB-UniPathway"/>
</dbReference>
<proteinExistence type="inferred from homology"/>
<dbReference type="Pfam" id="PF03447">
    <property type="entry name" value="NAD_binding_3"/>
    <property type="match status" value="1"/>
</dbReference>
<evidence type="ECO:0000313" key="17">
    <source>
        <dbReference type="Proteomes" id="UP000237502"/>
    </source>
</evidence>
<gene>
    <name evidence="16" type="ORF">AA80_05240</name>
</gene>
<dbReference type="GO" id="GO:0009086">
    <property type="term" value="P:methionine biosynthetic process"/>
    <property type="evidence" value="ECO:0007669"/>
    <property type="project" value="UniProtKB-KW"/>
</dbReference>
<dbReference type="PROSITE" id="PS51671">
    <property type="entry name" value="ACT"/>
    <property type="match status" value="1"/>
</dbReference>
<feature type="domain" description="ACT" evidence="15">
    <location>
        <begin position="356"/>
        <end position="430"/>
    </location>
</feature>
<dbReference type="InterPro" id="IPR036291">
    <property type="entry name" value="NAD(P)-bd_dom_sf"/>
</dbReference>
<evidence type="ECO:0000259" key="15">
    <source>
        <dbReference type="PROSITE" id="PS51671"/>
    </source>
</evidence>
<dbReference type="Proteomes" id="UP000237502">
    <property type="component" value="Unassembled WGS sequence"/>
</dbReference>
<dbReference type="Gene3D" id="3.40.50.720">
    <property type="entry name" value="NAD(P)-binding Rossmann-like Domain"/>
    <property type="match status" value="1"/>
</dbReference>
<evidence type="ECO:0000256" key="8">
    <source>
        <dbReference type="ARBA" id="ARBA00022857"/>
    </source>
</evidence>
<feature type="active site" description="Proton donor" evidence="11">
    <location>
        <position position="210"/>
    </location>
</feature>
<feature type="binding site" evidence="12">
    <location>
        <begin position="14"/>
        <end position="21"/>
    </location>
    <ligand>
        <name>NADP(+)</name>
        <dbReference type="ChEBI" id="CHEBI:58349"/>
    </ligand>
</feature>
<dbReference type="SUPFAM" id="SSF55347">
    <property type="entry name" value="Glyceraldehyde-3-phosphate dehydrogenase-like, C-terminal domain"/>
    <property type="match status" value="1"/>
</dbReference>
<evidence type="ECO:0000256" key="2">
    <source>
        <dbReference type="ARBA" id="ARBA00005062"/>
    </source>
</evidence>
<comment type="pathway">
    <text evidence="1 13">Amino-acid biosynthesis; L-threonine biosynthesis; L-threonine from L-aspartate: step 3/5.</text>
</comment>
<dbReference type="GO" id="GO:0004412">
    <property type="term" value="F:homoserine dehydrogenase activity"/>
    <property type="evidence" value="ECO:0007669"/>
    <property type="project" value="UniProtKB-EC"/>
</dbReference>
<sequence length="438" mass="49217">MKREGVTMIKVGLLGYGTVGGGVYNILTTKKEDIERKLGEKIQIKKILVKEKYKKRKYDVDDSLLTEDYKEIVEDPQIQIVVELIGGETPTLSYIKEAINGHKNIVTANKLILAKYGRELFQLAKNNNVKVYYEGSVGGGIPIIKTLKESMIANKIERVYGILNGTTNYILTKMTEKSIDFEEALKEAQNLGYAESDPYFDVSGLDSAYKINILSSLAFESFMDVDSIHVEGIEKIEREDIEIAEELGYTIKLLAIGKRYEDKMLDIRVHPTFIPKSSPLSKINGVYNVVQIHGDAVGDIMIYGQGAGEMPTASAVVADIMEAAKSIKYHIENEYSTGRLNGLKLIETDEIENSFYIRLRVNDKPGVFAKIARVFGDNEVSIASVIQKHRLNPVVPIFLQTHPIKEKKLKKAIDSLNELKDVIEIKNIIRVEDFGEKF</sequence>
<evidence type="ECO:0000313" key="16">
    <source>
        <dbReference type="EMBL" id="POZ88540.1"/>
    </source>
</evidence>
<dbReference type="UniPathway" id="UPA00051">
    <property type="reaction ID" value="UER00465"/>
</dbReference>
<reference evidence="16 17" key="1">
    <citation type="submission" date="2014-01" db="EMBL/GenBank/DDBJ databases">
        <title>Comparative genomics of Petrotoga.</title>
        <authorList>
            <person name="Chow K."/>
            <person name="Charchuk R."/>
            <person name="Nesbo C.L."/>
        </authorList>
    </citation>
    <scope>NUCLEOTIDE SEQUENCE [LARGE SCALE GENOMIC DNA]</scope>
    <source>
        <strain evidence="16 17">DSM 13575</strain>
    </source>
</reference>
<feature type="binding site" evidence="12">
    <location>
        <position position="110"/>
    </location>
    <ligand>
        <name>NADPH</name>
        <dbReference type="ChEBI" id="CHEBI:57783"/>
    </ligand>
</feature>
<comment type="catalytic activity">
    <reaction evidence="13">
        <text>L-homoserine + NADP(+) = L-aspartate 4-semialdehyde + NADPH + H(+)</text>
        <dbReference type="Rhea" id="RHEA:15761"/>
        <dbReference type="ChEBI" id="CHEBI:15378"/>
        <dbReference type="ChEBI" id="CHEBI:57476"/>
        <dbReference type="ChEBI" id="CHEBI:57783"/>
        <dbReference type="ChEBI" id="CHEBI:58349"/>
        <dbReference type="ChEBI" id="CHEBI:537519"/>
        <dbReference type="EC" id="1.1.1.3"/>
    </reaction>
</comment>
<feature type="binding site" evidence="12">
    <location>
        <position position="195"/>
    </location>
    <ligand>
        <name>L-homoserine</name>
        <dbReference type="ChEBI" id="CHEBI:57476"/>
    </ligand>
</feature>
<evidence type="ECO:0000256" key="6">
    <source>
        <dbReference type="ARBA" id="ARBA00022605"/>
    </source>
</evidence>
<dbReference type="PIRSF" id="PIRSF000098">
    <property type="entry name" value="Homoser_dehydrog"/>
    <property type="match status" value="1"/>
</dbReference>
<keyword evidence="7 13" id="KW-0791">Threonine biosynthesis</keyword>
<evidence type="ECO:0000256" key="9">
    <source>
        <dbReference type="ARBA" id="ARBA00023002"/>
    </source>
</evidence>
<dbReference type="InterPro" id="IPR002912">
    <property type="entry name" value="ACT_dom"/>
</dbReference>
<dbReference type="SUPFAM" id="SSF55021">
    <property type="entry name" value="ACT-like"/>
    <property type="match status" value="1"/>
</dbReference>
<keyword evidence="10 13" id="KW-0486">Methionine biosynthesis</keyword>
<dbReference type="Pfam" id="PF01842">
    <property type="entry name" value="ACT"/>
    <property type="match status" value="1"/>
</dbReference>
<comment type="similarity">
    <text evidence="3 14">Belongs to the homoserine dehydrogenase family.</text>
</comment>
<evidence type="ECO:0000256" key="12">
    <source>
        <dbReference type="PIRSR" id="PIRSR000098-2"/>
    </source>
</evidence>
<dbReference type="CDD" id="cd04881">
    <property type="entry name" value="ACT_HSDH-Hom"/>
    <property type="match status" value="1"/>
</dbReference>
<dbReference type="Gene3D" id="3.30.360.10">
    <property type="entry name" value="Dihydrodipicolinate Reductase, domain 2"/>
    <property type="match status" value="1"/>
</dbReference>
<dbReference type="NCBIfam" id="NF004976">
    <property type="entry name" value="PRK06349.1"/>
    <property type="match status" value="1"/>
</dbReference>
<evidence type="ECO:0000256" key="14">
    <source>
        <dbReference type="RuleBase" id="RU004171"/>
    </source>
</evidence>
<evidence type="ECO:0000256" key="7">
    <source>
        <dbReference type="ARBA" id="ARBA00022697"/>
    </source>
</evidence>